<dbReference type="InterPro" id="IPR011611">
    <property type="entry name" value="PfkB_dom"/>
</dbReference>
<keyword evidence="2 4" id="KW-0418">Kinase</keyword>
<dbReference type="SUPFAM" id="SSF53613">
    <property type="entry name" value="Ribokinase-like"/>
    <property type="match status" value="1"/>
</dbReference>
<dbReference type="Gene3D" id="3.40.1190.20">
    <property type="match status" value="1"/>
</dbReference>
<dbReference type="EMBL" id="QRDW01000002">
    <property type="protein sequence ID" value="RED52219.1"/>
    <property type="molecule type" value="Genomic_DNA"/>
</dbReference>
<dbReference type="GO" id="GO:0016301">
    <property type="term" value="F:kinase activity"/>
    <property type="evidence" value="ECO:0007669"/>
    <property type="project" value="UniProtKB-KW"/>
</dbReference>
<gene>
    <name evidence="4" type="ORF">DFP90_102237</name>
</gene>
<dbReference type="AlphaFoldDB" id="A0A3D9HRY4"/>
<dbReference type="Pfam" id="PF00294">
    <property type="entry name" value="PfkB"/>
    <property type="match status" value="1"/>
</dbReference>
<evidence type="ECO:0000313" key="5">
    <source>
        <dbReference type="Proteomes" id="UP000256845"/>
    </source>
</evidence>
<dbReference type="OrthoDB" id="9776822at2"/>
<name>A0A3D9HRY4_9PROT</name>
<sequence length="330" mass="36447">MQTLTIACIGEAMLEISEDPKDPGHLDRHAAGDALFTALYLARLLKGQARVMFVTQVGDDTQTKTMIESWRQAGLDVSMVHQVPDGMTGRYAVETDEDGSRHCSFWPGSDPFRDFFRNETTLSWLDRLRRVDLLYFSGATLAALHQEGRETLMSLAARVRAADGKVAFDGSFRPGKWEHADIAADWVGQAYKRSDIALPTYDDDSELAILESGGVMLNRFLLMGCSEVVIKREAEPYFVACDGERHIVEAGYLPEMMQTPSTCDSFNAGYLAARLVGWGGRQAALLGHEVADRVNEGGGSFLAPGAISDLRPRDLRALGQHPVDFFQQRP</sequence>
<reference evidence="4 5" key="1">
    <citation type="submission" date="2018-07" db="EMBL/GenBank/DDBJ databases">
        <title>Genomic Encyclopedia of Type Strains, Phase III (KMG-III): the genomes of soil and plant-associated and newly described type strains.</title>
        <authorList>
            <person name="Whitman W."/>
        </authorList>
    </citation>
    <scope>NUCLEOTIDE SEQUENCE [LARGE SCALE GENOMIC DNA]</scope>
    <source>
        <strain evidence="4 5">CECT 8488</strain>
    </source>
</reference>
<keyword evidence="5" id="KW-1185">Reference proteome</keyword>
<evidence type="ECO:0000256" key="1">
    <source>
        <dbReference type="ARBA" id="ARBA00022679"/>
    </source>
</evidence>
<dbReference type="PANTHER" id="PTHR10584">
    <property type="entry name" value="SUGAR KINASE"/>
    <property type="match status" value="1"/>
</dbReference>
<feature type="domain" description="Carbohydrate kinase PfkB" evidence="3">
    <location>
        <begin position="6"/>
        <end position="292"/>
    </location>
</feature>
<proteinExistence type="predicted"/>
<evidence type="ECO:0000313" key="4">
    <source>
        <dbReference type="EMBL" id="RED52219.1"/>
    </source>
</evidence>
<comment type="caution">
    <text evidence="4">The sequence shown here is derived from an EMBL/GenBank/DDBJ whole genome shotgun (WGS) entry which is preliminary data.</text>
</comment>
<accession>A0A3D9HRY4</accession>
<evidence type="ECO:0000259" key="3">
    <source>
        <dbReference type="Pfam" id="PF00294"/>
    </source>
</evidence>
<dbReference type="Proteomes" id="UP000256845">
    <property type="component" value="Unassembled WGS sequence"/>
</dbReference>
<protein>
    <submittedName>
        <fullName evidence="4">2-dehydro-3-deoxygluconokinase</fullName>
    </submittedName>
</protein>
<keyword evidence="1" id="KW-0808">Transferase</keyword>
<dbReference type="InterPro" id="IPR029056">
    <property type="entry name" value="Ribokinase-like"/>
</dbReference>
<evidence type="ECO:0000256" key="2">
    <source>
        <dbReference type="ARBA" id="ARBA00022777"/>
    </source>
</evidence>
<organism evidence="4 5">
    <name type="scientific">Aestuariispira insulae</name>
    <dbReference type="NCBI Taxonomy" id="1461337"/>
    <lineage>
        <taxon>Bacteria</taxon>
        <taxon>Pseudomonadati</taxon>
        <taxon>Pseudomonadota</taxon>
        <taxon>Alphaproteobacteria</taxon>
        <taxon>Rhodospirillales</taxon>
        <taxon>Kiloniellaceae</taxon>
        <taxon>Aestuariispira</taxon>
    </lineage>
</organism>
<dbReference type="CDD" id="cd01166">
    <property type="entry name" value="KdgK"/>
    <property type="match status" value="1"/>
</dbReference>
<dbReference type="RefSeq" id="WP_115935770.1">
    <property type="nucleotide sequence ID" value="NZ_QRDW01000002.1"/>
</dbReference>
<dbReference type="PANTHER" id="PTHR10584:SF166">
    <property type="entry name" value="RIBOKINASE"/>
    <property type="match status" value="1"/>
</dbReference>